<dbReference type="AlphaFoldDB" id="V6DGZ0"/>
<sequence length="289" mass="33244">MNKSKKKLFFILTISLNNNFIAMEVIKNKQLPILPPEILITIFEHLVNQHLNNEKNCLFCFYEKLNERKNLKSDLVNLRLINKNCKNLIDQYLIKNTIKLKQKIYNNFTNQIISKNKLNSTQLNLKLSIVLNQNKYTYKELKLGIISIICGADPDFKGKLDKTLLIILAQYGYVGLLHILLETKANIDLQNIYGNTALIESLKHQHKNIAKLLINRNANINLIGKNGITALILSCKKGYQDIVKLLLIKGANTTIKDKNGYTALDWAIKNRNKNLIKLLTKKPLTCFRQ</sequence>
<dbReference type="EMBL" id="HG793133">
    <property type="protein sequence ID" value="CDK30862.1"/>
    <property type="molecule type" value="Genomic_DNA"/>
</dbReference>
<proteinExistence type="predicted"/>
<feature type="repeat" description="ANK" evidence="3">
    <location>
        <begin position="226"/>
        <end position="258"/>
    </location>
</feature>
<dbReference type="SMART" id="SM00248">
    <property type="entry name" value="ANK"/>
    <property type="match status" value="4"/>
</dbReference>
<dbReference type="PROSITE" id="PS50297">
    <property type="entry name" value="ANK_REP_REGION"/>
    <property type="match status" value="1"/>
</dbReference>
<dbReference type="KEGG" id="dpb:BABL1_gene_152"/>
<dbReference type="InterPro" id="IPR002110">
    <property type="entry name" value="Ankyrin_rpt"/>
</dbReference>
<dbReference type="STRING" id="673862.BABL1_gene_152"/>
<dbReference type="PANTHER" id="PTHR24198:SF165">
    <property type="entry name" value="ANKYRIN REPEAT-CONTAINING PROTEIN-RELATED"/>
    <property type="match status" value="1"/>
</dbReference>
<organism evidence="4 5">
    <name type="scientific">Candidatus Babela massiliensis</name>
    <dbReference type="NCBI Taxonomy" id="673862"/>
    <lineage>
        <taxon>Bacteria</taxon>
        <taxon>Candidatus Babelota</taxon>
        <taxon>Candidatus Babeliae</taxon>
        <taxon>Candidatus Babeliales</taxon>
        <taxon>Candidatus Babeliaceae</taxon>
        <taxon>Candidatus Babela</taxon>
    </lineage>
</organism>
<keyword evidence="2 3" id="KW-0040">ANK repeat</keyword>
<feature type="repeat" description="ANK" evidence="3">
    <location>
        <begin position="193"/>
        <end position="225"/>
    </location>
</feature>
<dbReference type="OrthoDB" id="671583at2"/>
<gene>
    <name evidence="4" type="ORF">BABL1_gene_152</name>
</gene>
<evidence type="ECO:0000256" key="2">
    <source>
        <dbReference type="ARBA" id="ARBA00023043"/>
    </source>
</evidence>
<dbReference type="HOGENOM" id="CLU_000134_57_1_7"/>
<dbReference type="eggNOG" id="COG0666">
    <property type="taxonomic scope" value="Bacteria"/>
</dbReference>
<evidence type="ECO:0000256" key="3">
    <source>
        <dbReference type="PROSITE-ProRule" id="PRU00023"/>
    </source>
</evidence>
<keyword evidence="1" id="KW-0677">Repeat</keyword>
<dbReference type="Gene3D" id="1.25.40.20">
    <property type="entry name" value="Ankyrin repeat-containing domain"/>
    <property type="match status" value="1"/>
</dbReference>
<dbReference type="SUPFAM" id="SSF48403">
    <property type="entry name" value="Ankyrin repeat"/>
    <property type="match status" value="1"/>
</dbReference>
<accession>V6DGZ0</accession>
<dbReference type="Pfam" id="PF13637">
    <property type="entry name" value="Ank_4"/>
    <property type="match status" value="1"/>
</dbReference>
<dbReference type="Pfam" id="PF12796">
    <property type="entry name" value="Ank_2"/>
    <property type="match status" value="1"/>
</dbReference>
<evidence type="ECO:0000313" key="4">
    <source>
        <dbReference type="EMBL" id="CDK30862.1"/>
    </source>
</evidence>
<reference evidence="4 5" key="1">
    <citation type="journal article" date="2015" name="Biol. Direct">
        <title>Babela massiliensis, a representative of a widespread bacterial phylum with unusual adaptations to parasitism in amoebae.</title>
        <authorList>
            <person name="Pagnier I."/>
            <person name="Yutin N."/>
            <person name="Croce O."/>
            <person name="Makarova K.S."/>
            <person name="Wolf Y.I."/>
            <person name="Benamar S."/>
            <person name="Raoult D."/>
            <person name="Koonin E.V."/>
            <person name="La Scola B."/>
        </authorList>
    </citation>
    <scope>NUCLEOTIDE SEQUENCE [LARGE SCALE GENOMIC DNA]</scope>
    <source>
        <strain evidence="5">BABL1</strain>
    </source>
</reference>
<dbReference type="PANTHER" id="PTHR24198">
    <property type="entry name" value="ANKYRIN REPEAT AND PROTEIN KINASE DOMAIN-CONTAINING PROTEIN"/>
    <property type="match status" value="1"/>
</dbReference>
<keyword evidence="5" id="KW-1185">Reference proteome</keyword>
<dbReference type="Proteomes" id="UP000018769">
    <property type="component" value="Chromosome I"/>
</dbReference>
<dbReference type="PROSITE" id="PS50088">
    <property type="entry name" value="ANK_REPEAT"/>
    <property type="match status" value="2"/>
</dbReference>
<evidence type="ECO:0000313" key="5">
    <source>
        <dbReference type="Proteomes" id="UP000018769"/>
    </source>
</evidence>
<name>V6DGZ0_9BACT</name>
<protein>
    <submittedName>
        <fullName evidence="4">Ankyrin repeats containing protein</fullName>
    </submittedName>
</protein>
<evidence type="ECO:0000256" key="1">
    <source>
        <dbReference type="ARBA" id="ARBA00022737"/>
    </source>
</evidence>
<dbReference type="InterPro" id="IPR036770">
    <property type="entry name" value="Ankyrin_rpt-contain_sf"/>
</dbReference>